<feature type="transmembrane region" description="Helical" evidence="25">
    <location>
        <begin position="27"/>
        <end position="54"/>
    </location>
</feature>
<dbReference type="NCBIfam" id="TIGR02074">
    <property type="entry name" value="PBP_1a_fam"/>
    <property type="match status" value="1"/>
</dbReference>
<evidence type="ECO:0000256" key="8">
    <source>
        <dbReference type="ARBA" id="ARBA00022670"/>
    </source>
</evidence>
<name>A0A6I3SNU9_HELMO</name>
<dbReference type="InterPro" id="IPR012338">
    <property type="entry name" value="Beta-lactam/transpept-like"/>
</dbReference>
<dbReference type="GO" id="GO:0030288">
    <property type="term" value="C:outer membrane-bounded periplasmic space"/>
    <property type="evidence" value="ECO:0007669"/>
    <property type="project" value="TreeGrafter"/>
</dbReference>
<dbReference type="InterPro" id="IPR001264">
    <property type="entry name" value="Glyco_trans_51"/>
</dbReference>
<feature type="compositionally biased region" description="Low complexity" evidence="24">
    <location>
        <begin position="658"/>
        <end position="675"/>
    </location>
</feature>
<evidence type="ECO:0000256" key="4">
    <source>
        <dbReference type="ARBA" id="ARBA00012448"/>
    </source>
</evidence>
<evidence type="ECO:0000259" key="27">
    <source>
        <dbReference type="Pfam" id="PF00912"/>
    </source>
</evidence>
<evidence type="ECO:0000256" key="22">
    <source>
        <dbReference type="ARBA" id="ARBA00044770"/>
    </source>
</evidence>
<comment type="pathway">
    <text evidence="3">Cell wall biogenesis; peptidoglycan biosynthesis.</text>
</comment>
<evidence type="ECO:0000259" key="26">
    <source>
        <dbReference type="Pfam" id="PF00905"/>
    </source>
</evidence>
<evidence type="ECO:0000256" key="19">
    <source>
        <dbReference type="ARBA" id="ARBA00023268"/>
    </source>
</evidence>
<dbReference type="SUPFAM" id="SSF56601">
    <property type="entry name" value="beta-lactamase/transpeptidase-like"/>
    <property type="match status" value="1"/>
</dbReference>
<keyword evidence="6" id="KW-1003">Cell membrane</keyword>
<keyword evidence="10" id="KW-0808">Transferase</keyword>
<comment type="caution">
    <text evidence="28">The sequence shown here is derived from an EMBL/GenBank/DDBJ whole genome shotgun (WGS) entry which is preliminary data.</text>
</comment>
<dbReference type="InterPro" id="IPR001460">
    <property type="entry name" value="PCN-bd_Tpept"/>
</dbReference>
<dbReference type="Pfam" id="PF00912">
    <property type="entry name" value="Transgly"/>
    <property type="match status" value="1"/>
</dbReference>
<dbReference type="GO" id="GO:0046677">
    <property type="term" value="P:response to antibiotic"/>
    <property type="evidence" value="ECO:0007669"/>
    <property type="project" value="UniProtKB-KW"/>
</dbReference>
<keyword evidence="8" id="KW-0645">Protease</keyword>
<keyword evidence="9" id="KW-0328">Glycosyltransferase</keyword>
<comment type="subcellular location">
    <subcellularLocation>
        <location evidence="2">Cell membrane</location>
        <topology evidence="2">Single-pass type II membrane protein</topology>
    </subcellularLocation>
</comment>
<keyword evidence="14" id="KW-0735">Signal-anchor</keyword>
<dbReference type="GO" id="GO:0009002">
    <property type="term" value="F:serine-type D-Ala-D-Ala carboxypeptidase activity"/>
    <property type="evidence" value="ECO:0007669"/>
    <property type="project" value="UniProtKB-EC"/>
</dbReference>
<keyword evidence="20" id="KW-0961">Cell wall biogenesis/degradation</keyword>
<keyword evidence="12" id="KW-0378">Hydrolase</keyword>
<dbReference type="InterPro" id="IPR036950">
    <property type="entry name" value="PBP_transglycosylase"/>
</dbReference>
<evidence type="ECO:0000256" key="20">
    <source>
        <dbReference type="ARBA" id="ARBA00023316"/>
    </source>
</evidence>
<keyword evidence="16 25" id="KW-1133">Transmembrane helix</keyword>
<evidence type="ECO:0000256" key="16">
    <source>
        <dbReference type="ARBA" id="ARBA00022989"/>
    </source>
</evidence>
<dbReference type="UniPathway" id="UPA00219"/>
<dbReference type="AlphaFoldDB" id="A0A6I3SNU9"/>
<sequence length="723" mass="79854">MPVPENSTGPIQKNTPTPPQRPWWRQLFFGLGLIFLSIFLGLVAAAGYTTYWFITDVPQFNVDDFASPTTSFVYDINGQPICELHGPQHRIPLPLSKIPKKLQTAVLAAEDVRFYDHPGFDIRGILRALKSNYEAGSIQEGASTITQQLIKNVYLGPEKTLNRKLREIHLAYHLEKQIGKERVLELYLNRIYFGEGAYGVEAAARTYFDKSVNDLTVAECALLAGIPKNPSAFSPVASLDAAEERRNTVISQLVTYGFIPPDQAERAHKEPIRLNPNPPEKDAHYPYPFFIDEVLREATRIHGISEDQLFGGGLRIYTTLDRRVQKLAEDAFTDPNLFPQSVDNRPVEGALAAVDPVTGYVKALVGGRTYEERRGFNRATMMQRSPGSAIKPLAVYAPALEQGWSPNATLPDEPMDFRGYRPNNYDGVFRGQVTMRQAVAQSINLPAVWLLDRIGVRSAFDTLRTLGLPISEKDSNLALALGGLDKGVSPLDMARGYAALANGGTAVESRTIIQVYGPLDRPMAKAPKKIPLFQMSTAKQMTSMLQDVVRYGTGREARLSRPVAGKTGTSELPPLPIFDGVKGNRDAWFVGYTPELVTAVWMGYDMTDRRHYLNRVYGGSYPARMFHLFMEGALVEMEARPSELFTSEPVPAPSAVKSGAQESPSSSPQQGTQPENQPETEKSGSTDVVPSPPADKKPSEPAPLPLQERQSPLSPLSPTEKRE</sequence>
<protein>
    <recommendedName>
        <fullName evidence="5">Penicillin-binding protein 1A</fullName>
        <ecNumber evidence="22">2.4.99.28</ecNumber>
        <ecNumber evidence="4">3.4.16.4</ecNumber>
    </recommendedName>
</protein>
<dbReference type="GO" id="GO:0008360">
    <property type="term" value="P:regulation of cell shape"/>
    <property type="evidence" value="ECO:0007669"/>
    <property type="project" value="UniProtKB-KW"/>
</dbReference>
<evidence type="ECO:0000256" key="23">
    <source>
        <dbReference type="ARBA" id="ARBA00049902"/>
    </source>
</evidence>
<evidence type="ECO:0000256" key="24">
    <source>
        <dbReference type="SAM" id="MobiDB-lite"/>
    </source>
</evidence>
<comment type="catalytic activity">
    <reaction evidence="23">
        <text>[GlcNAc-(1-&gt;4)-Mur2Ac(oyl-L-Ala-gamma-D-Glu-L-Lys-D-Ala-D-Ala)](n)-di-trans,octa-cis-undecaprenyl diphosphate + beta-D-GlcNAc-(1-&gt;4)-Mur2Ac(oyl-L-Ala-gamma-D-Glu-L-Lys-D-Ala-D-Ala)-di-trans,octa-cis-undecaprenyl diphosphate = [GlcNAc-(1-&gt;4)-Mur2Ac(oyl-L-Ala-gamma-D-Glu-L-Lys-D-Ala-D-Ala)](n+1)-di-trans,octa-cis-undecaprenyl diphosphate + di-trans,octa-cis-undecaprenyl diphosphate + H(+)</text>
        <dbReference type="Rhea" id="RHEA:23708"/>
        <dbReference type="Rhea" id="RHEA-COMP:9602"/>
        <dbReference type="Rhea" id="RHEA-COMP:9603"/>
        <dbReference type="ChEBI" id="CHEBI:15378"/>
        <dbReference type="ChEBI" id="CHEBI:58405"/>
        <dbReference type="ChEBI" id="CHEBI:60033"/>
        <dbReference type="ChEBI" id="CHEBI:78435"/>
        <dbReference type="EC" id="2.4.99.28"/>
    </reaction>
</comment>
<dbReference type="EC" id="2.4.99.28" evidence="22"/>
<accession>A0A6I3SNU9</accession>
<dbReference type="InterPro" id="IPR023346">
    <property type="entry name" value="Lysozyme-like_dom_sf"/>
</dbReference>
<evidence type="ECO:0000256" key="10">
    <source>
        <dbReference type="ARBA" id="ARBA00022679"/>
    </source>
</evidence>
<dbReference type="GO" id="GO:0006508">
    <property type="term" value="P:proteolysis"/>
    <property type="evidence" value="ECO:0007669"/>
    <property type="project" value="UniProtKB-KW"/>
</dbReference>
<dbReference type="OrthoDB" id="9766909at2"/>
<evidence type="ECO:0000256" key="18">
    <source>
        <dbReference type="ARBA" id="ARBA00023251"/>
    </source>
</evidence>
<dbReference type="EC" id="3.4.16.4" evidence="4"/>
<gene>
    <name evidence="28" type="ORF">GJ688_17395</name>
</gene>
<dbReference type="GO" id="GO:0008658">
    <property type="term" value="F:penicillin binding"/>
    <property type="evidence" value="ECO:0007669"/>
    <property type="project" value="InterPro"/>
</dbReference>
<comment type="catalytic activity">
    <reaction evidence="21">
        <text>Preferential cleavage: (Ac)2-L-Lys-D-Ala-|-D-Ala. Also transpeptidation of peptidyl-alanyl moieties that are N-acyl substituents of D-alanine.</text>
        <dbReference type="EC" id="3.4.16.4"/>
    </reaction>
</comment>
<feature type="domain" description="Penicillin-binding protein transpeptidase" evidence="26">
    <location>
        <begin position="350"/>
        <end position="630"/>
    </location>
</feature>
<evidence type="ECO:0000256" key="15">
    <source>
        <dbReference type="ARBA" id="ARBA00022984"/>
    </source>
</evidence>
<evidence type="ECO:0000256" key="5">
    <source>
        <dbReference type="ARBA" id="ARBA00018638"/>
    </source>
</evidence>
<evidence type="ECO:0000256" key="7">
    <source>
        <dbReference type="ARBA" id="ARBA00022645"/>
    </source>
</evidence>
<proteinExistence type="predicted"/>
<evidence type="ECO:0000313" key="29">
    <source>
        <dbReference type="Proteomes" id="UP000430670"/>
    </source>
</evidence>
<keyword evidence="18" id="KW-0046">Antibiotic resistance</keyword>
<dbReference type="Proteomes" id="UP000430670">
    <property type="component" value="Unassembled WGS sequence"/>
</dbReference>
<dbReference type="GO" id="GO:0005886">
    <property type="term" value="C:plasma membrane"/>
    <property type="evidence" value="ECO:0007669"/>
    <property type="project" value="UniProtKB-SubCell"/>
</dbReference>
<dbReference type="Gene3D" id="3.40.710.10">
    <property type="entry name" value="DD-peptidase/beta-lactamase superfamily"/>
    <property type="match status" value="1"/>
</dbReference>
<dbReference type="InterPro" id="IPR050396">
    <property type="entry name" value="Glycosyltr_51/Transpeptidase"/>
</dbReference>
<dbReference type="Pfam" id="PF00905">
    <property type="entry name" value="Transpeptidase"/>
    <property type="match status" value="1"/>
</dbReference>
<keyword evidence="11 25" id="KW-0812">Transmembrane</keyword>
<evidence type="ECO:0000256" key="13">
    <source>
        <dbReference type="ARBA" id="ARBA00022960"/>
    </source>
</evidence>
<keyword evidence="15" id="KW-0573">Peptidoglycan synthesis</keyword>
<feature type="compositionally biased region" description="Polar residues" evidence="24">
    <location>
        <begin position="708"/>
        <end position="717"/>
    </location>
</feature>
<feature type="domain" description="Glycosyl transferase family 51" evidence="27">
    <location>
        <begin position="78"/>
        <end position="253"/>
    </location>
</feature>
<dbReference type="PANTHER" id="PTHR32282">
    <property type="entry name" value="BINDING PROTEIN TRANSPEPTIDASE, PUTATIVE-RELATED"/>
    <property type="match status" value="1"/>
</dbReference>
<dbReference type="GO" id="GO:0008955">
    <property type="term" value="F:peptidoglycan glycosyltransferase activity"/>
    <property type="evidence" value="ECO:0007669"/>
    <property type="project" value="UniProtKB-EC"/>
</dbReference>
<evidence type="ECO:0000256" key="2">
    <source>
        <dbReference type="ARBA" id="ARBA00004401"/>
    </source>
</evidence>
<keyword evidence="19" id="KW-0511">Multifunctional enzyme</keyword>
<evidence type="ECO:0000256" key="1">
    <source>
        <dbReference type="ARBA" id="ARBA00002624"/>
    </source>
</evidence>
<keyword evidence="7" id="KW-0121">Carboxypeptidase</keyword>
<dbReference type="PANTHER" id="PTHR32282:SF11">
    <property type="entry name" value="PENICILLIN-BINDING PROTEIN 1B"/>
    <property type="match status" value="1"/>
</dbReference>
<evidence type="ECO:0000256" key="21">
    <source>
        <dbReference type="ARBA" id="ARBA00034000"/>
    </source>
</evidence>
<evidence type="ECO:0000256" key="25">
    <source>
        <dbReference type="SAM" id="Phobius"/>
    </source>
</evidence>
<dbReference type="FunFam" id="1.10.3810.10:FF:000003">
    <property type="entry name" value="Penicillin-binding protein 1a"/>
    <property type="match status" value="1"/>
</dbReference>
<keyword evidence="17 25" id="KW-0472">Membrane</keyword>
<evidence type="ECO:0000256" key="6">
    <source>
        <dbReference type="ARBA" id="ARBA00022475"/>
    </source>
</evidence>
<evidence type="ECO:0000256" key="17">
    <source>
        <dbReference type="ARBA" id="ARBA00023136"/>
    </source>
</evidence>
<keyword evidence="13" id="KW-0133">Cell shape</keyword>
<dbReference type="Gene3D" id="1.10.3810.10">
    <property type="entry name" value="Biosynthetic peptidoglycan transglycosylase-like"/>
    <property type="match status" value="1"/>
</dbReference>
<comment type="function">
    <text evidence="1">Cell wall formation. Synthesis of cross-linked peptidoglycan from the lipid intermediates. The enzyme has a penicillin-insensitive transglycosylase N-terminal domain (formation of linear glycan strands) and a penicillin-sensitive transpeptidase C-terminal domain (cross-linking of the peptide subunits).</text>
</comment>
<dbReference type="GO" id="GO:0071555">
    <property type="term" value="P:cell wall organization"/>
    <property type="evidence" value="ECO:0007669"/>
    <property type="project" value="UniProtKB-KW"/>
</dbReference>
<evidence type="ECO:0000256" key="11">
    <source>
        <dbReference type="ARBA" id="ARBA00022692"/>
    </source>
</evidence>
<evidence type="ECO:0000256" key="3">
    <source>
        <dbReference type="ARBA" id="ARBA00004752"/>
    </source>
</evidence>
<dbReference type="SUPFAM" id="SSF53955">
    <property type="entry name" value="Lysozyme-like"/>
    <property type="match status" value="1"/>
</dbReference>
<keyword evidence="29" id="KW-1185">Reference proteome</keyword>
<feature type="region of interest" description="Disordered" evidence="24">
    <location>
        <begin position="645"/>
        <end position="723"/>
    </location>
</feature>
<evidence type="ECO:0000313" key="28">
    <source>
        <dbReference type="EMBL" id="MTV50710.1"/>
    </source>
</evidence>
<organism evidence="28 29">
    <name type="scientific">Heliobacterium mobile</name>
    <name type="common">Heliobacillus mobilis</name>
    <dbReference type="NCBI Taxonomy" id="28064"/>
    <lineage>
        <taxon>Bacteria</taxon>
        <taxon>Bacillati</taxon>
        <taxon>Bacillota</taxon>
        <taxon>Clostridia</taxon>
        <taxon>Eubacteriales</taxon>
        <taxon>Heliobacteriaceae</taxon>
        <taxon>Heliobacterium</taxon>
    </lineage>
</organism>
<dbReference type="RefSeq" id="WP_155477790.1">
    <property type="nucleotide sequence ID" value="NZ_WNKU01000033.1"/>
</dbReference>
<reference evidence="28 29" key="1">
    <citation type="submission" date="2019-11" db="EMBL/GenBank/DDBJ databases">
        <title>Whole-genome sequence of a the green, strictly anaerobic photosynthetic bacterium Heliobacillus mobilis DSM 6151.</title>
        <authorList>
            <person name="Kyndt J.A."/>
            <person name="Meyer T.E."/>
        </authorList>
    </citation>
    <scope>NUCLEOTIDE SEQUENCE [LARGE SCALE GENOMIC DNA]</scope>
    <source>
        <strain evidence="28 29">DSM 6151</strain>
    </source>
</reference>
<evidence type="ECO:0000256" key="14">
    <source>
        <dbReference type="ARBA" id="ARBA00022968"/>
    </source>
</evidence>
<evidence type="ECO:0000256" key="9">
    <source>
        <dbReference type="ARBA" id="ARBA00022676"/>
    </source>
</evidence>
<evidence type="ECO:0000256" key="12">
    <source>
        <dbReference type="ARBA" id="ARBA00022801"/>
    </source>
</evidence>
<dbReference type="GO" id="GO:0009252">
    <property type="term" value="P:peptidoglycan biosynthetic process"/>
    <property type="evidence" value="ECO:0007669"/>
    <property type="project" value="UniProtKB-UniPathway"/>
</dbReference>
<dbReference type="EMBL" id="WNKU01000033">
    <property type="protein sequence ID" value="MTV50710.1"/>
    <property type="molecule type" value="Genomic_DNA"/>
</dbReference>